<dbReference type="Proteomes" id="UP000002675">
    <property type="component" value="Chromosome I"/>
</dbReference>
<dbReference type="AlphaFoldDB" id="Q7MLN7"/>
<dbReference type="InterPro" id="IPR000914">
    <property type="entry name" value="SBP_5_dom"/>
</dbReference>
<dbReference type="Gene3D" id="3.90.76.10">
    <property type="entry name" value="Dipeptide-binding Protein, Domain 1"/>
    <property type="match status" value="1"/>
</dbReference>
<evidence type="ECO:0000259" key="1">
    <source>
        <dbReference type="Pfam" id="PF00496"/>
    </source>
</evidence>
<accession>Q7MLN7</accession>
<dbReference type="InterPro" id="IPR039424">
    <property type="entry name" value="SBP_5"/>
</dbReference>
<organism evidence="2 3">
    <name type="scientific">Vibrio vulnificus (strain YJ016)</name>
    <dbReference type="NCBI Taxonomy" id="196600"/>
    <lineage>
        <taxon>Bacteria</taxon>
        <taxon>Pseudomonadati</taxon>
        <taxon>Pseudomonadota</taxon>
        <taxon>Gammaproteobacteria</taxon>
        <taxon>Vibrionales</taxon>
        <taxon>Vibrionaceae</taxon>
        <taxon>Vibrio</taxon>
    </lineage>
</organism>
<dbReference type="EMBL" id="BA000037">
    <property type="protein sequence ID" value="BAC94154.1"/>
    <property type="molecule type" value="Genomic_DNA"/>
</dbReference>
<dbReference type="PANTHER" id="PTHR30290">
    <property type="entry name" value="PERIPLASMIC BINDING COMPONENT OF ABC TRANSPORTER"/>
    <property type="match status" value="1"/>
</dbReference>
<proteinExistence type="predicted"/>
<dbReference type="Gene3D" id="3.10.105.10">
    <property type="entry name" value="Dipeptide-binding Protein, Domain 3"/>
    <property type="match status" value="1"/>
</dbReference>
<gene>
    <name evidence="2" type="ordered locus">VV1390</name>
</gene>
<dbReference type="GO" id="GO:0043190">
    <property type="term" value="C:ATP-binding cassette (ABC) transporter complex"/>
    <property type="evidence" value="ECO:0007669"/>
    <property type="project" value="InterPro"/>
</dbReference>
<dbReference type="NCBIfam" id="NF011689">
    <property type="entry name" value="PRK15109.1"/>
    <property type="match status" value="1"/>
</dbReference>
<name>Q7MLN7_VIBVY</name>
<protein>
    <submittedName>
        <fullName evidence="2">ABC-type oligopeptide transport system, periplasmic component</fullName>
    </submittedName>
</protein>
<dbReference type="GO" id="GO:0030288">
    <property type="term" value="C:outer membrane-bounded periplasmic space"/>
    <property type="evidence" value="ECO:0007669"/>
    <property type="project" value="UniProtKB-ARBA"/>
</dbReference>
<dbReference type="PIRSF" id="PIRSF002741">
    <property type="entry name" value="MppA"/>
    <property type="match status" value="1"/>
</dbReference>
<evidence type="ECO:0000313" key="3">
    <source>
        <dbReference type="Proteomes" id="UP000002675"/>
    </source>
</evidence>
<dbReference type="HOGENOM" id="CLU_017028_7_0_6"/>
<dbReference type="GO" id="GO:0015833">
    <property type="term" value="P:peptide transport"/>
    <property type="evidence" value="ECO:0007669"/>
    <property type="project" value="TreeGrafter"/>
</dbReference>
<dbReference type="Pfam" id="PF00496">
    <property type="entry name" value="SBP_bac_5"/>
    <property type="match status" value="1"/>
</dbReference>
<dbReference type="STRING" id="672.VV93_v1c13010"/>
<dbReference type="GO" id="GO:1904680">
    <property type="term" value="F:peptide transmembrane transporter activity"/>
    <property type="evidence" value="ECO:0007669"/>
    <property type="project" value="TreeGrafter"/>
</dbReference>
<dbReference type="KEGG" id="vvy:VV1390"/>
<sequence length="553" mass="62276">MGANLGVQTYETFHFMKTLIQLTLGLLGFSLLTGCGKDIDHKEVRQTGFVFCGQTNLKTFNPQLIDSGITADTLSPQIFDTLLTLDPQTHQPIPSLAESWKVNKTGTEYTFTLRKNVAFQTTDWFTPSRALNAEDVVFSFRRIIDPSHPYHLVGGGNYPWFAGIDFANLLVDVVPLSDDQVKFILSRPNFAFLSNLATAHSVILSAEYANQLAAKDAKERIDMYPVGSGPFLLDEYQINDLVRLRRHEGYWRNPVKMEQVVFDISQRGTGTLAKLLRNECDVLRSPISSQIPIIENDPNMELTATPAMNVAFIAINTSHSALKDVRVRQALNLAINRQNILDSVYYGTGTKAYTLLPPNSWAYQKDSVKVRFDRNYALALMREAGYEKGLSLTMWVPLEPRVYNPSPRKTAELIQSNLADIGIDLTLITDERNERVTTDHTQGDLSLTGWVGDTGDPDNFLRPLLSCSSERAGINVAMWCNSDFDFLLDLALETEKNRYRLNLYRQAQNILNEEFPVIPLAHGVQFRAHDKSLIGFKSSPFNSQPFDTVERAY</sequence>
<dbReference type="eggNOG" id="COG4166">
    <property type="taxonomic scope" value="Bacteria"/>
</dbReference>
<reference evidence="2 3" key="1">
    <citation type="journal article" date="2003" name="Genome Res.">
        <title>Comparative genome analysis of Vibrio vulnificus, a marine pathogen.</title>
        <authorList>
            <person name="Chen C.Y."/>
            <person name="Wu K.M."/>
            <person name="Chang Y.C."/>
            <person name="Chang C.H."/>
            <person name="Tsai H.C."/>
            <person name="Liao T.L."/>
            <person name="Liu Y.M."/>
            <person name="Chen H.J."/>
            <person name="Shen A.B."/>
            <person name="Li J.C."/>
            <person name="Su T.L."/>
            <person name="Shao C.P."/>
            <person name="Lee C.T."/>
            <person name="Hor L.I."/>
            <person name="Tsai S.F."/>
        </authorList>
    </citation>
    <scope>NUCLEOTIDE SEQUENCE [LARGE SCALE GENOMIC DNA]</scope>
    <source>
        <strain evidence="2 3">YJ016</strain>
    </source>
</reference>
<dbReference type="PANTHER" id="PTHR30290:SF28">
    <property type="entry name" value="ABC TRANSPORTER PERIPLASMIC-BINDING PROTEIN SAPA-RELATED"/>
    <property type="match status" value="1"/>
</dbReference>
<dbReference type="Gene3D" id="3.40.190.10">
    <property type="entry name" value="Periplasmic binding protein-like II"/>
    <property type="match status" value="1"/>
</dbReference>
<dbReference type="InterPro" id="IPR030678">
    <property type="entry name" value="Peptide/Ni-bd"/>
</dbReference>
<dbReference type="CDD" id="cd08493">
    <property type="entry name" value="PBP2_DppA_like"/>
    <property type="match status" value="1"/>
</dbReference>
<feature type="domain" description="Solute-binding protein family 5" evidence="1">
    <location>
        <begin position="92"/>
        <end position="468"/>
    </location>
</feature>
<evidence type="ECO:0000313" key="2">
    <source>
        <dbReference type="EMBL" id="BAC94154.1"/>
    </source>
</evidence>
<dbReference type="SUPFAM" id="SSF53850">
    <property type="entry name" value="Periplasmic binding protein-like II"/>
    <property type="match status" value="1"/>
</dbReference>